<dbReference type="InterPro" id="IPR025340">
    <property type="entry name" value="DUF4246"/>
</dbReference>
<name>A0AAD6GW72_9EURO</name>
<dbReference type="EMBL" id="JAQJAC010000003">
    <property type="protein sequence ID" value="KAJ5590309.1"/>
    <property type="molecule type" value="Genomic_DNA"/>
</dbReference>
<keyword evidence="3" id="KW-1185">Reference proteome</keyword>
<proteinExistence type="predicted"/>
<organism evidence="2 3">
    <name type="scientific">Penicillium hetheringtonii</name>
    <dbReference type="NCBI Taxonomy" id="911720"/>
    <lineage>
        <taxon>Eukaryota</taxon>
        <taxon>Fungi</taxon>
        <taxon>Dikarya</taxon>
        <taxon>Ascomycota</taxon>
        <taxon>Pezizomycotina</taxon>
        <taxon>Eurotiomycetes</taxon>
        <taxon>Eurotiomycetidae</taxon>
        <taxon>Eurotiales</taxon>
        <taxon>Aspergillaceae</taxon>
        <taxon>Penicillium</taxon>
    </lineage>
</organism>
<dbReference type="PANTHER" id="PTHR33119:SF1">
    <property type="entry name" value="FE2OG DIOXYGENASE DOMAIN-CONTAINING PROTEIN"/>
    <property type="match status" value="1"/>
</dbReference>
<evidence type="ECO:0000313" key="3">
    <source>
        <dbReference type="Proteomes" id="UP001216150"/>
    </source>
</evidence>
<feature type="domain" description="DUF4246" evidence="1">
    <location>
        <begin position="50"/>
        <end position="486"/>
    </location>
</feature>
<dbReference type="Pfam" id="PF14033">
    <property type="entry name" value="DUF4246"/>
    <property type="match status" value="1"/>
</dbReference>
<protein>
    <recommendedName>
        <fullName evidence="1">DUF4246 domain-containing protein</fullName>
    </recommendedName>
</protein>
<evidence type="ECO:0000313" key="2">
    <source>
        <dbReference type="EMBL" id="KAJ5590309.1"/>
    </source>
</evidence>
<gene>
    <name evidence="2" type="ORF">N7450_004281</name>
</gene>
<comment type="caution">
    <text evidence="2">The sequence shown here is derived from an EMBL/GenBank/DDBJ whole genome shotgun (WGS) entry which is preliminary data.</text>
</comment>
<dbReference type="PANTHER" id="PTHR33119">
    <property type="entry name" value="IFI3P"/>
    <property type="match status" value="1"/>
</dbReference>
<accession>A0AAD6GW72</accession>
<dbReference type="InterPro" id="IPR049192">
    <property type="entry name" value="DUF4246_C"/>
</dbReference>
<reference evidence="2 3" key="1">
    <citation type="journal article" date="2023" name="IMA Fungus">
        <title>Comparative genomic study of the Penicillium genus elucidates a diverse pangenome and 15 lateral gene transfer events.</title>
        <authorList>
            <person name="Petersen C."/>
            <person name="Sorensen T."/>
            <person name="Nielsen M.R."/>
            <person name="Sondergaard T.E."/>
            <person name="Sorensen J.L."/>
            <person name="Fitzpatrick D.A."/>
            <person name="Frisvad J.C."/>
            <person name="Nielsen K.L."/>
        </authorList>
    </citation>
    <scope>NUCLEOTIDE SEQUENCE [LARGE SCALE GENOMIC DNA]</scope>
    <source>
        <strain evidence="2 3">IBT 29057</strain>
    </source>
</reference>
<dbReference type="Proteomes" id="UP001216150">
    <property type="component" value="Unassembled WGS sequence"/>
</dbReference>
<dbReference type="AlphaFoldDB" id="A0AAD6GW72"/>
<evidence type="ECO:0000259" key="1">
    <source>
        <dbReference type="Pfam" id="PF14033"/>
    </source>
</evidence>
<sequence>MSVSTVTNPSFLQMPGFNVALNETPKVFDENITSKWRNEVVESGQDVTLTMMDWVIQELQWKAGVLNQTDCIKVFDNGVFKSDTAIPKDLQQELKDASIDLSNVSDEEKDYHPNSEGKVVDLVHPSLFPVIYGRTRVLPDRIIGLDNSIESMGLGSIVPTPNDDQIKMFTGSRRRLVGIPVFSKSFQWLPCDVEFSDDGCKIVSYINNLHPEKHKDLYGVIEKIISRTVPLWNKSLEGKPFRGDRIRYKKVEYGDHPEPEPEYPGEHWDADSPEWDTFDEDAYLELYDAWEATRPILLPEPGKFEPKEHWEDDKVDLRRDFPGQRLQVIVKMANIELTPENPEYEGGSWHIEGQLNERIAASAVYYYDNENITPSTLSFRQRGGSDFHDTSYDQSRHEFLQVVYGFDEPTKGGDRNITQELGGVNCEEGRIITFPNTLQHRVSPFTLADPSKPGHRKILALFLVDPHRRIISSANVPPQRKDWLQEGMEDEIVNRLMSLDEAKDLRLELMAERSLKSVKMNRKFEIGAFNLCEH</sequence>